<organism evidence="1 2">
    <name type="scientific">Termitidicoccus mucosus</name>
    <dbReference type="NCBI Taxonomy" id="1184151"/>
    <lineage>
        <taxon>Bacteria</taxon>
        <taxon>Pseudomonadati</taxon>
        <taxon>Verrucomicrobiota</taxon>
        <taxon>Opitutia</taxon>
        <taxon>Opitutales</taxon>
        <taxon>Opitutaceae</taxon>
        <taxon>Termitidicoccus</taxon>
    </lineage>
</organism>
<gene>
    <name evidence="1" type="ORF">AW736_24190</name>
</gene>
<evidence type="ECO:0000313" key="2">
    <source>
        <dbReference type="Proteomes" id="UP000078486"/>
    </source>
</evidence>
<dbReference type="RefSeq" id="WP_068772877.1">
    <property type="nucleotide sequence ID" value="NZ_CP109796.1"/>
</dbReference>
<dbReference type="STRING" id="1184151.AW736_24190"/>
<dbReference type="EMBL" id="LRRQ01000183">
    <property type="protein sequence ID" value="OAM87134.1"/>
    <property type="molecule type" value="Genomic_DNA"/>
</dbReference>
<dbReference type="Gene3D" id="3.40.50.300">
    <property type="entry name" value="P-loop containing nucleotide triphosphate hydrolases"/>
    <property type="match status" value="1"/>
</dbReference>
<keyword evidence="2" id="KW-1185">Reference proteome</keyword>
<evidence type="ECO:0000313" key="1">
    <source>
        <dbReference type="EMBL" id="OAM87134.1"/>
    </source>
</evidence>
<dbReference type="InterPro" id="IPR015223">
    <property type="entry name" value="MipZ"/>
</dbReference>
<dbReference type="Proteomes" id="UP000078486">
    <property type="component" value="Unassembled WGS sequence"/>
</dbReference>
<dbReference type="InterPro" id="IPR027417">
    <property type="entry name" value="P-loop_NTPase"/>
</dbReference>
<comment type="caution">
    <text evidence="1">The sequence shown here is derived from an EMBL/GenBank/DDBJ whole genome shotgun (WGS) entry which is preliminary data.</text>
</comment>
<dbReference type="AlphaFoldDB" id="A0A178IAU2"/>
<protein>
    <recommendedName>
        <fullName evidence="3">CobQ/CobB/MinD/ParA nucleotide binding domain-containing protein</fullName>
    </recommendedName>
</protein>
<dbReference type="Pfam" id="PF09140">
    <property type="entry name" value="MipZ"/>
    <property type="match status" value="1"/>
</dbReference>
<reference evidence="1 2" key="1">
    <citation type="submission" date="2016-01" db="EMBL/GenBank/DDBJ databases">
        <title>High potential of lignocellulose degradation of a new Verrucomicrobia species.</title>
        <authorList>
            <person name="Wang Y."/>
            <person name="Shi Y."/>
            <person name="Qiu Z."/>
            <person name="Liu S."/>
            <person name="Yang H."/>
        </authorList>
    </citation>
    <scope>NUCLEOTIDE SEQUENCE [LARGE SCALE GENOMIC DNA]</scope>
    <source>
        <strain evidence="1 2">TSB47</strain>
    </source>
</reference>
<accession>A0A178IAU2</accession>
<dbReference type="OrthoDB" id="200044at2"/>
<proteinExistence type="predicted"/>
<evidence type="ECO:0008006" key="3">
    <source>
        <dbReference type="Google" id="ProtNLM"/>
    </source>
</evidence>
<name>A0A178IAU2_9BACT</name>
<sequence>MNPTKRIILFPQDKGGIGKSFVAALLYDYLGDEGARVKAFDLDHANSTFNRLVPEAEFIDTDVDVDKLGVLDRMVHALDDADTVLVDNRATGGGKVLAYLDEARLPQLQGELDLALVFVLIGTDDKDANSQIAELLDAYGERVRWLVARNLRDSDTLPLFTQSNSRRRLQELGAVEIDVPCLFEVTRNRLQQANLTVGRGRASEQLHLLDRSRCVRFHERMAAEFTKARALLIG</sequence>
<dbReference type="SUPFAM" id="SSF52540">
    <property type="entry name" value="P-loop containing nucleoside triphosphate hydrolases"/>
    <property type="match status" value="1"/>
</dbReference>